<evidence type="ECO:0000313" key="2">
    <source>
        <dbReference type="Proteomes" id="UP000036987"/>
    </source>
</evidence>
<organism evidence="1 2">
    <name type="scientific">Zostera marina</name>
    <name type="common">Eelgrass</name>
    <dbReference type="NCBI Taxonomy" id="29655"/>
    <lineage>
        <taxon>Eukaryota</taxon>
        <taxon>Viridiplantae</taxon>
        <taxon>Streptophyta</taxon>
        <taxon>Embryophyta</taxon>
        <taxon>Tracheophyta</taxon>
        <taxon>Spermatophyta</taxon>
        <taxon>Magnoliopsida</taxon>
        <taxon>Liliopsida</taxon>
        <taxon>Zosteraceae</taxon>
        <taxon>Zostera</taxon>
    </lineage>
</organism>
<comment type="caution">
    <text evidence="1">The sequence shown here is derived from an EMBL/GenBank/DDBJ whole genome shotgun (WGS) entry which is preliminary data.</text>
</comment>
<keyword evidence="2" id="KW-1185">Reference proteome</keyword>
<protein>
    <submittedName>
        <fullName evidence="1">Uncharacterized protein</fullName>
    </submittedName>
</protein>
<dbReference type="EMBL" id="LFYR01000811">
    <property type="protein sequence ID" value="KMZ68839.1"/>
    <property type="molecule type" value="Genomic_DNA"/>
</dbReference>
<proteinExistence type="predicted"/>
<gene>
    <name evidence="1" type="ORF">ZOSMA_22G01340</name>
</gene>
<name>A0A0K9PIP6_ZOSMR</name>
<reference evidence="2" key="1">
    <citation type="journal article" date="2016" name="Nature">
        <title>The genome of the seagrass Zostera marina reveals angiosperm adaptation to the sea.</title>
        <authorList>
            <person name="Olsen J.L."/>
            <person name="Rouze P."/>
            <person name="Verhelst B."/>
            <person name="Lin Y.-C."/>
            <person name="Bayer T."/>
            <person name="Collen J."/>
            <person name="Dattolo E."/>
            <person name="De Paoli E."/>
            <person name="Dittami S."/>
            <person name="Maumus F."/>
            <person name="Michel G."/>
            <person name="Kersting A."/>
            <person name="Lauritano C."/>
            <person name="Lohaus R."/>
            <person name="Toepel M."/>
            <person name="Tonon T."/>
            <person name="Vanneste K."/>
            <person name="Amirebrahimi M."/>
            <person name="Brakel J."/>
            <person name="Bostroem C."/>
            <person name="Chovatia M."/>
            <person name="Grimwood J."/>
            <person name="Jenkins J.W."/>
            <person name="Jueterbock A."/>
            <person name="Mraz A."/>
            <person name="Stam W.T."/>
            <person name="Tice H."/>
            <person name="Bornberg-Bauer E."/>
            <person name="Green P.J."/>
            <person name="Pearson G.A."/>
            <person name="Procaccini G."/>
            <person name="Duarte C.M."/>
            <person name="Schmutz J."/>
            <person name="Reusch T.B.H."/>
            <person name="Van de Peer Y."/>
        </authorList>
    </citation>
    <scope>NUCLEOTIDE SEQUENCE [LARGE SCALE GENOMIC DNA]</scope>
    <source>
        <strain evidence="2">cv. Finnish</strain>
    </source>
</reference>
<dbReference type="AlphaFoldDB" id="A0A0K9PIP6"/>
<dbReference type="OrthoDB" id="1928523at2759"/>
<dbReference type="Proteomes" id="UP000036987">
    <property type="component" value="Unassembled WGS sequence"/>
</dbReference>
<evidence type="ECO:0000313" key="1">
    <source>
        <dbReference type="EMBL" id="KMZ68839.1"/>
    </source>
</evidence>
<accession>A0A0K9PIP6</accession>
<sequence>MNLNGSVVLDIDSLVQLSLDKSSGGSSPKTTKALSRKNCGRMERRSCEDVEIDDPSRKNIVKDRSIETAFCNQQNSYGLSKMCAASL</sequence>